<dbReference type="InterPro" id="IPR028081">
    <property type="entry name" value="Leu-bd"/>
</dbReference>
<evidence type="ECO:0000256" key="3">
    <source>
        <dbReference type="SAM" id="SignalP"/>
    </source>
</evidence>
<feature type="signal peptide" evidence="3">
    <location>
        <begin position="1"/>
        <end position="16"/>
    </location>
</feature>
<dbReference type="SUPFAM" id="SSF53822">
    <property type="entry name" value="Periplasmic binding protein-like I"/>
    <property type="match status" value="2"/>
</dbReference>
<dbReference type="Pfam" id="PF13458">
    <property type="entry name" value="Peripla_BP_6"/>
    <property type="match status" value="1"/>
</dbReference>
<sequence length="908" mass="102070">MPCRLLLLFHLAAAKSFEEVLIATTPKPGWGREIVIAGPLPLHEGVSIYESGKQLRFAAEMFAHWVNSERGGIVINGTRHAVRIVFYDGSDSEEQTHNATLHAILDLKADFILGGVSTRLTTGVSLLCKQYKKIMLSAGSHTPSVFALSNYSFAMASYLPTTASDMIHLTVRAAEIIDQHKATTPVFEAIDGDDQITVVGAAADGVTVAIDPALPESPCDGTTTSLGTCRDSLAFGFVEETTAGWPEAFCDASRAVVVDNHLKSPPYTAGTPLTHYVDASIQSEDMDATLQALQRSGTTVVVFCGYFPVFRELIAGLERLNWTPFAVLVGTAIVSDPSFEDAVIKDWWQGEYVFGVKQWHWKLPGVGEMSGLTAEEFNEKYRKRNGADATEYAAGQFQQLLMLVAAVEEADSLDTEVVAQQLLNQQVSDIYGTFSYRQQDGMSAKANIALQFSNARPHITYPFELRTNSLNFPQLGWKARRCRLLKTFRHSGYCTHEGLVCKRGDGGTWSGSLCQDWISDTPMSFYVVVIIIPLLCAGSLFFVAWFVRRCYKRKYDWKKVQEAIESIHKPQYPMVMVKFSTMKQLGKFVKHEDLRNAGQAICYDTVEELRTLSRYSPVVFISHQWLGYSTPDPNNDHFRATVEACEKLCQAQHVDPEDLLVWIDYMSIPQKLQNTQLLAIHSLAIYARCCRYFIIVAPQVLHADSQLECSPATYLKRGWCRLEQWSRLTYGRKGMYLFGETRELQVLDSDAMREWCRSSIMVFEGDFTCQADKKRLCSTVLGLWAIAVLKKQGGKEYFLYDLVNENRRRVFPPELFPRGQSHLAEKCILHKDYGAGLKREVLNVVDFAQGSDSDLSTSSPKRFMKRGLSMFKSSKNASPTRRVHLKPLKPLKSLTRKQKLDYPFDLHI</sequence>
<evidence type="ECO:0000259" key="4">
    <source>
        <dbReference type="Pfam" id="PF13458"/>
    </source>
</evidence>
<feature type="transmembrane region" description="Helical" evidence="2">
    <location>
        <begin position="523"/>
        <end position="547"/>
    </location>
</feature>
<keyword evidence="6" id="KW-1185">Reference proteome</keyword>
<feature type="chain" id="PRO_5044199376" description="Leucine-binding protein domain-containing protein" evidence="3">
    <location>
        <begin position="17"/>
        <end position="908"/>
    </location>
</feature>
<gene>
    <name evidence="5" type="ORF">AB1Y20_000576</name>
</gene>
<feature type="domain" description="Leucine-binding protein" evidence="4">
    <location>
        <begin position="276"/>
        <end position="442"/>
    </location>
</feature>
<reference evidence="5 6" key="1">
    <citation type="journal article" date="2024" name="Science">
        <title>Giant polyketide synthase enzymes in the biosynthesis of giant marine polyether toxins.</title>
        <authorList>
            <person name="Fallon T.R."/>
            <person name="Shende V.V."/>
            <person name="Wierzbicki I.H."/>
            <person name="Pendleton A.L."/>
            <person name="Watervoot N.F."/>
            <person name="Auber R.P."/>
            <person name="Gonzalez D.J."/>
            <person name="Wisecaver J.H."/>
            <person name="Moore B.S."/>
        </authorList>
    </citation>
    <scope>NUCLEOTIDE SEQUENCE [LARGE SCALE GENOMIC DNA]</scope>
    <source>
        <strain evidence="5 6">12B1</strain>
    </source>
</reference>
<dbReference type="PANTHER" id="PTHR30483:SF37">
    <property type="entry name" value="ABC TRANSPORTER SUBSTRATE-BINDING PROTEIN"/>
    <property type="match status" value="1"/>
</dbReference>
<dbReference type="Proteomes" id="UP001515480">
    <property type="component" value="Unassembled WGS sequence"/>
</dbReference>
<protein>
    <recommendedName>
        <fullName evidence="4">Leucine-binding protein domain-containing protein</fullName>
    </recommendedName>
</protein>
<proteinExistence type="predicted"/>
<evidence type="ECO:0000313" key="6">
    <source>
        <dbReference type="Proteomes" id="UP001515480"/>
    </source>
</evidence>
<name>A0AB34K591_PRYPA</name>
<dbReference type="EMBL" id="JBGBPQ010000001">
    <property type="protein sequence ID" value="KAL1529634.1"/>
    <property type="molecule type" value="Genomic_DNA"/>
</dbReference>
<dbReference type="InterPro" id="IPR028082">
    <property type="entry name" value="Peripla_BP_I"/>
</dbReference>
<dbReference type="PANTHER" id="PTHR30483">
    <property type="entry name" value="LEUCINE-SPECIFIC-BINDING PROTEIN"/>
    <property type="match status" value="1"/>
</dbReference>
<comment type="caution">
    <text evidence="5">The sequence shown here is derived from an EMBL/GenBank/DDBJ whole genome shotgun (WGS) entry which is preliminary data.</text>
</comment>
<keyword evidence="2" id="KW-0472">Membrane</keyword>
<dbReference type="Gene3D" id="3.40.50.2300">
    <property type="match status" value="3"/>
</dbReference>
<keyword evidence="2" id="KW-0812">Transmembrane</keyword>
<evidence type="ECO:0000256" key="1">
    <source>
        <dbReference type="ARBA" id="ARBA00022729"/>
    </source>
</evidence>
<accession>A0AB34K591</accession>
<dbReference type="InterPro" id="IPR051010">
    <property type="entry name" value="BCAA_transport"/>
</dbReference>
<keyword evidence="2" id="KW-1133">Transmembrane helix</keyword>
<keyword evidence="1 3" id="KW-0732">Signal</keyword>
<dbReference type="AlphaFoldDB" id="A0AB34K591"/>
<evidence type="ECO:0000256" key="2">
    <source>
        <dbReference type="SAM" id="Phobius"/>
    </source>
</evidence>
<evidence type="ECO:0000313" key="5">
    <source>
        <dbReference type="EMBL" id="KAL1529634.1"/>
    </source>
</evidence>
<organism evidence="5 6">
    <name type="scientific">Prymnesium parvum</name>
    <name type="common">Toxic golden alga</name>
    <dbReference type="NCBI Taxonomy" id="97485"/>
    <lineage>
        <taxon>Eukaryota</taxon>
        <taxon>Haptista</taxon>
        <taxon>Haptophyta</taxon>
        <taxon>Prymnesiophyceae</taxon>
        <taxon>Prymnesiales</taxon>
        <taxon>Prymnesiaceae</taxon>
        <taxon>Prymnesium</taxon>
    </lineage>
</organism>